<dbReference type="Proteomes" id="UP001589568">
    <property type="component" value="Unassembled WGS sequence"/>
</dbReference>
<dbReference type="RefSeq" id="WP_379484597.1">
    <property type="nucleotide sequence ID" value="NZ_JBHMCF010000040.1"/>
</dbReference>
<evidence type="ECO:0000313" key="12">
    <source>
        <dbReference type="Proteomes" id="UP001589568"/>
    </source>
</evidence>
<comment type="caution">
    <text evidence="11">The sequence shown here is derived from an EMBL/GenBank/DDBJ whole genome shotgun (WGS) entry which is preliminary data.</text>
</comment>
<dbReference type="PANTHER" id="PTHR43730:SF1">
    <property type="entry name" value="BETA-MANNOSIDASE"/>
    <property type="match status" value="1"/>
</dbReference>
<dbReference type="InterPro" id="IPR036156">
    <property type="entry name" value="Beta-gal/glucu_dom_sf"/>
</dbReference>
<reference evidence="11 12" key="1">
    <citation type="submission" date="2024-09" db="EMBL/GenBank/DDBJ databases">
        <authorList>
            <person name="Sun Q."/>
            <person name="Mori K."/>
        </authorList>
    </citation>
    <scope>NUCLEOTIDE SEQUENCE [LARGE SCALE GENOMIC DNA]</scope>
    <source>
        <strain evidence="11 12">JCM 3324</strain>
    </source>
</reference>
<evidence type="ECO:0000256" key="6">
    <source>
        <dbReference type="ARBA" id="ARBA00023295"/>
    </source>
</evidence>
<dbReference type="Gene3D" id="2.60.120.260">
    <property type="entry name" value="Galactose-binding domain-like"/>
    <property type="match status" value="1"/>
</dbReference>
<feature type="domain" description="Glycoside hydrolase family 2 immunoglobulin-like beta-sandwich" evidence="7">
    <location>
        <begin position="194"/>
        <end position="293"/>
    </location>
</feature>
<dbReference type="InterPro" id="IPR006103">
    <property type="entry name" value="Glyco_hydro_2_cat"/>
</dbReference>
<dbReference type="Pfam" id="PF22666">
    <property type="entry name" value="Glyco_hydro_2_N2"/>
    <property type="match status" value="1"/>
</dbReference>
<evidence type="ECO:0000256" key="1">
    <source>
        <dbReference type="ARBA" id="ARBA00000829"/>
    </source>
</evidence>
<dbReference type="Pfam" id="PF18368">
    <property type="entry name" value="Ig_GlcNase"/>
    <property type="match status" value="1"/>
</dbReference>
<keyword evidence="12" id="KW-1185">Reference proteome</keyword>
<keyword evidence="4" id="KW-0732">Signal</keyword>
<dbReference type="InterPro" id="IPR008979">
    <property type="entry name" value="Galactose-bd-like_sf"/>
</dbReference>
<comment type="similarity">
    <text evidence="2">Belongs to the glycosyl hydrolase 2 family.</text>
</comment>
<dbReference type="EC" id="3.2.1.25" evidence="3"/>
<gene>
    <name evidence="11" type="ORF">ACFFR3_36040</name>
</gene>
<evidence type="ECO:0000259" key="10">
    <source>
        <dbReference type="Pfam" id="PF22666"/>
    </source>
</evidence>
<dbReference type="InterPro" id="IPR017853">
    <property type="entry name" value="GH"/>
</dbReference>
<evidence type="ECO:0000256" key="3">
    <source>
        <dbReference type="ARBA" id="ARBA00012754"/>
    </source>
</evidence>
<evidence type="ECO:0000259" key="8">
    <source>
        <dbReference type="Pfam" id="PF02836"/>
    </source>
</evidence>
<dbReference type="InterPro" id="IPR050887">
    <property type="entry name" value="Beta-mannosidase_GH2"/>
</dbReference>
<comment type="catalytic activity">
    <reaction evidence="1">
        <text>Hydrolysis of terminal, non-reducing beta-D-mannose residues in beta-D-mannosides.</text>
        <dbReference type="EC" id="3.2.1.25"/>
    </reaction>
</comment>
<dbReference type="Gene3D" id="3.20.20.80">
    <property type="entry name" value="Glycosidases"/>
    <property type="match status" value="1"/>
</dbReference>
<feature type="domain" description="Glycoside hydrolase family 2 catalytic" evidence="8">
    <location>
        <begin position="312"/>
        <end position="431"/>
    </location>
</feature>
<evidence type="ECO:0000256" key="5">
    <source>
        <dbReference type="ARBA" id="ARBA00022801"/>
    </source>
</evidence>
<dbReference type="InterPro" id="IPR054593">
    <property type="entry name" value="Beta-mannosidase-like_N2"/>
</dbReference>
<accession>A0ABV5NX87</accession>
<dbReference type="InterPro" id="IPR006102">
    <property type="entry name" value="Ig-like_GH2"/>
</dbReference>
<dbReference type="InterPro" id="IPR013783">
    <property type="entry name" value="Ig-like_fold"/>
</dbReference>
<feature type="domain" description="Exo-beta-D-glucosaminidase Ig-fold" evidence="9">
    <location>
        <begin position="736"/>
        <end position="825"/>
    </location>
</feature>
<dbReference type="SUPFAM" id="SSF49303">
    <property type="entry name" value="beta-Galactosidase/glucuronidase domain"/>
    <property type="match status" value="2"/>
</dbReference>
<dbReference type="SUPFAM" id="SSF49785">
    <property type="entry name" value="Galactose-binding domain-like"/>
    <property type="match status" value="1"/>
</dbReference>
<keyword evidence="6" id="KW-0326">Glycosidase</keyword>
<dbReference type="EMBL" id="JBHMCF010000040">
    <property type="protein sequence ID" value="MFB9474935.1"/>
    <property type="molecule type" value="Genomic_DNA"/>
</dbReference>
<evidence type="ECO:0000256" key="4">
    <source>
        <dbReference type="ARBA" id="ARBA00022729"/>
    </source>
</evidence>
<evidence type="ECO:0000259" key="9">
    <source>
        <dbReference type="Pfam" id="PF18368"/>
    </source>
</evidence>
<name>A0ABV5NX87_9ACTN</name>
<keyword evidence="5 11" id="KW-0378">Hydrolase</keyword>
<evidence type="ECO:0000313" key="11">
    <source>
        <dbReference type="EMBL" id="MFB9474935.1"/>
    </source>
</evidence>
<dbReference type="SUPFAM" id="SSF51445">
    <property type="entry name" value="(Trans)glycosidases"/>
    <property type="match status" value="1"/>
</dbReference>
<sequence>MSSVRVLDQGWELRGFLGDDWQLHRAQLHAREGHTGGWVPAKVPGSVLADLVAAGEAVSPYVGRQSMLSEWVPQRTWVYRTRLVMPTPEAGERVFLEFDGIDYAAAVYLDGERVAVHEGTYVPLVVEVTGQVGGEHALAVVVEPAPVSEPQVGYTAKVNVHKGRMGYGWDFCPRLVHQGLWQPVRLRTTKALRLVDVWARASIEGEVGKVVVRLDTDAADQEGWAELVLRTAQGEVVAEAGVPPRGSTTLTVDDPRRWHLNGHGEPCLYTLTTILRDAKGEVSDRRDTRIGFRDVRFTRDPGAPADALPYRLAVNGRPTAIKGWNWVPADALYGAVDQDKLRHLLTLARDAGVTMLRVWGGGLIESEAFYDLCDAYGILVWQEFAQSSSGMESLPSDDPAFVARMTAEAERIVPARRNHPSLAIWCGGNELQRADGVPLKDADSPVLAALHGVVARLDPDRHWLPTSPTGPVFGNTLESVRTGPEHHDVHGPWEHQGLDDHYRLYDEGRALLLSEFGVEGMSNLRAIESVVPASEHRLPTTRNPIWDHLGRWWNNEPLVRAAFGDAIEDLGTLSRASQFLQADGLRYAVEANRRRPESCGVLPWQLNESFPNGWCTASVDYFGEPKAAYHYVRRAYRHEHVCAALPAPRAHELRAVVWAWWEGGPAEVEARVLGLDGGVRAERRWTAAAPGEVGTITCAPGPGSFVLDLSVRGERRTLTNRRTITNRYVLTAGPGFADLLTLPEARVTTELETGDTTWTLRLRHEAGPVVPFVRLLDARPAAAPGWARWDDNAFDLLPGEERVLHATWDGVPPQDRRIRLDAWNLPPTTLTDAGA</sequence>
<proteinExistence type="inferred from homology"/>
<dbReference type="PANTHER" id="PTHR43730">
    <property type="entry name" value="BETA-MANNOSIDASE"/>
    <property type="match status" value="1"/>
</dbReference>
<dbReference type="InterPro" id="IPR041351">
    <property type="entry name" value="Ig_GlcNase"/>
</dbReference>
<evidence type="ECO:0000256" key="2">
    <source>
        <dbReference type="ARBA" id="ARBA00007401"/>
    </source>
</evidence>
<organism evidence="11 12">
    <name type="scientific">Nonomuraea salmonea</name>
    <dbReference type="NCBI Taxonomy" id="46181"/>
    <lineage>
        <taxon>Bacteria</taxon>
        <taxon>Bacillati</taxon>
        <taxon>Actinomycetota</taxon>
        <taxon>Actinomycetes</taxon>
        <taxon>Streptosporangiales</taxon>
        <taxon>Streptosporangiaceae</taxon>
        <taxon>Nonomuraea</taxon>
    </lineage>
</organism>
<dbReference type="Pfam" id="PF02836">
    <property type="entry name" value="Glyco_hydro_2_C"/>
    <property type="match status" value="1"/>
</dbReference>
<dbReference type="Pfam" id="PF00703">
    <property type="entry name" value="Glyco_hydro_2"/>
    <property type="match status" value="1"/>
</dbReference>
<evidence type="ECO:0000259" key="7">
    <source>
        <dbReference type="Pfam" id="PF00703"/>
    </source>
</evidence>
<dbReference type="Gene3D" id="2.60.40.10">
    <property type="entry name" value="Immunoglobulins"/>
    <property type="match status" value="2"/>
</dbReference>
<dbReference type="GO" id="GO:0016787">
    <property type="term" value="F:hydrolase activity"/>
    <property type="evidence" value="ECO:0007669"/>
    <property type="project" value="UniProtKB-KW"/>
</dbReference>
<feature type="domain" description="Beta-mannosidase-like galactose-binding" evidence="10">
    <location>
        <begin position="21"/>
        <end position="182"/>
    </location>
</feature>
<protein>
    <recommendedName>
        <fullName evidence="3">beta-mannosidase</fullName>
        <ecNumber evidence="3">3.2.1.25</ecNumber>
    </recommendedName>
</protein>